<feature type="region of interest" description="Disordered" evidence="3">
    <location>
        <begin position="146"/>
        <end position="173"/>
    </location>
</feature>
<feature type="compositionally biased region" description="Polar residues" evidence="3">
    <location>
        <begin position="255"/>
        <end position="290"/>
    </location>
</feature>
<keyword evidence="6" id="KW-1185">Reference proteome</keyword>
<keyword evidence="1" id="KW-0479">Metal-binding</keyword>
<dbReference type="PROSITE" id="PS50158">
    <property type="entry name" value="ZF_CCHC"/>
    <property type="match status" value="1"/>
</dbReference>
<feature type="compositionally biased region" description="Low complexity" evidence="3">
    <location>
        <begin position="148"/>
        <end position="171"/>
    </location>
</feature>
<evidence type="ECO:0000313" key="6">
    <source>
        <dbReference type="Proteomes" id="UP001460270"/>
    </source>
</evidence>
<comment type="caution">
    <text evidence="5">The sequence shown here is derived from an EMBL/GenBank/DDBJ whole genome shotgun (WGS) entry which is preliminary data.</text>
</comment>
<keyword evidence="2" id="KW-0175">Coiled coil</keyword>
<dbReference type="AlphaFoldDB" id="A0AAW0N3G0"/>
<evidence type="ECO:0000256" key="2">
    <source>
        <dbReference type="SAM" id="Coils"/>
    </source>
</evidence>
<protein>
    <recommendedName>
        <fullName evidence="4">CCHC-type domain-containing protein</fullName>
    </recommendedName>
</protein>
<dbReference type="InterPro" id="IPR001878">
    <property type="entry name" value="Znf_CCHC"/>
</dbReference>
<sequence length="690" mass="77745">MNTDQEEDANTVVEVRLVKVTPKAQEEKLHRAISLRKAKLAKLTSTVNQVRHLMESEDDSSLEEAKQLMEDFDRLFGEFYELNTNVKELFQQTYEDDKDKDQESWFEPKANSFKTFAETAHAWIQETILRTSEVVIYSQEVQPSDSISNASCSQRSATSSRHSSRASAASSTRMKAEIERATLLIKASSLKQKQALEEKEAKLKREKEELEMQTALAENEAKIKILSDYEERDSKSSVHDGMNAYAESRRVKSLPVTSQLSSQHHTPPKQVQHSNTLPSVPRTSVANKPSPSADGLQNVFEVLTKQQKLATLPPQNIPVFKGDPLEYRLFIRAFEHGVEDKTDNDKDRLYYMEQYTSGQPRELIRSCLHMDPTRGYKEAKRLLEEHFGNAYKISVAYINKALDWPTIKSDDGEALHAFGLYLTGCRNAMNDVELWRSAEHVMEQCKKMKKSLHKEKIDFLRAKGLCFSCLKQGHMSNSCKEKMSCQVCSQLHPTVLHIKAKTKEVEPEVESSGTGEKTSESVVNGFVGMKTPAHGTEDTEHILSIVPVQVKAKQGQKITQTHAFLDPGSTACFCTEELMQELSLTGRNTNILLKTMGEEKVVSSHIVSGLEVSSLDNNDFFELPDMYSHSNIPASVENVPSPEYVSKWPYLQQVSIPKIDAKIGLLIGTNAPKAIEPWQVIASEKAVRTQ</sequence>
<proteinExistence type="predicted"/>
<dbReference type="PANTHER" id="PTHR47331">
    <property type="entry name" value="PHD-TYPE DOMAIN-CONTAINING PROTEIN"/>
    <property type="match status" value="1"/>
</dbReference>
<evidence type="ECO:0000259" key="4">
    <source>
        <dbReference type="PROSITE" id="PS50158"/>
    </source>
</evidence>
<keyword evidence="1" id="KW-0863">Zinc-finger</keyword>
<evidence type="ECO:0000256" key="1">
    <source>
        <dbReference type="PROSITE-ProRule" id="PRU00047"/>
    </source>
</evidence>
<dbReference type="PANTHER" id="PTHR47331:SF3">
    <property type="match status" value="1"/>
</dbReference>
<gene>
    <name evidence="5" type="ORF">WMY93_027541</name>
</gene>
<organism evidence="5 6">
    <name type="scientific">Mugilogobius chulae</name>
    <name type="common">yellowstripe goby</name>
    <dbReference type="NCBI Taxonomy" id="88201"/>
    <lineage>
        <taxon>Eukaryota</taxon>
        <taxon>Metazoa</taxon>
        <taxon>Chordata</taxon>
        <taxon>Craniata</taxon>
        <taxon>Vertebrata</taxon>
        <taxon>Euteleostomi</taxon>
        <taxon>Actinopterygii</taxon>
        <taxon>Neopterygii</taxon>
        <taxon>Teleostei</taxon>
        <taxon>Neoteleostei</taxon>
        <taxon>Acanthomorphata</taxon>
        <taxon>Gobiaria</taxon>
        <taxon>Gobiiformes</taxon>
        <taxon>Gobioidei</taxon>
        <taxon>Gobiidae</taxon>
        <taxon>Gobionellinae</taxon>
        <taxon>Mugilogobius</taxon>
    </lineage>
</organism>
<dbReference type="Proteomes" id="UP001460270">
    <property type="component" value="Unassembled WGS sequence"/>
</dbReference>
<dbReference type="GO" id="GO:0008270">
    <property type="term" value="F:zinc ion binding"/>
    <property type="evidence" value="ECO:0007669"/>
    <property type="project" value="UniProtKB-KW"/>
</dbReference>
<feature type="region of interest" description="Disordered" evidence="3">
    <location>
        <begin position="248"/>
        <end position="293"/>
    </location>
</feature>
<keyword evidence="1" id="KW-0862">Zinc</keyword>
<feature type="coiled-coil region" evidence="2">
    <location>
        <begin position="186"/>
        <end position="220"/>
    </location>
</feature>
<feature type="domain" description="CCHC-type" evidence="4">
    <location>
        <begin position="466"/>
        <end position="481"/>
    </location>
</feature>
<reference evidence="6" key="1">
    <citation type="submission" date="2024-04" db="EMBL/GenBank/DDBJ databases">
        <title>Salinicola lusitanus LLJ914,a marine bacterium isolated from the Okinawa Trough.</title>
        <authorList>
            <person name="Li J."/>
        </authorList>
    </citation>
    <scope>NUCLEOTIDE SEQUENCE [LARGE SCALE GENOMIC DNA]</scope>
</reference>
<dbReference type="EMBL" id="JBBPFD010000020">
    <property type="protein sequence ID" value="KAK7884418.1"/>
    <property type="molecule type" value="Genomic_DNA"/>
</dbReference>
<name>A0AAW0N3G0_9GOBI</name>
<evidence type="ECO:0000313" key="5">
    <source>
        <dbReference type="EMBL" id="KAK7884418.1"/>
    </source>
</evidence>
<evidence type="ECO:0000256" key="3">
    <source>
        <dbReference type="SAM" id="MobiDB-lite"/>
    </source>
</evidence>
<dbReference type="GO" id="GO:0003676">
    <property type="term" value="F:nucleic acid binding"/>
    <property type="evidence" value="ECO:0007669"/>
    <property type="project" value="InterPro"/>
</dbReference>
<accession>A0AAW0N3G0</accession>